<accession>A0ABZ0IUU9</accession>
<evidence type="ECO:0000313" key="3">
    <source>
        <dbReference type="Proteomes" id="UP001302349"/>
    </source>
</evidence>
<dbReference type="RefSeq" id="WP_317490382.1">
    <property type="nucleotide sequence ID" value="NZ_CP136051.1"/>
</dbReference>
<sequence length="131" mass="15056">MIRKTYGIIARTEAGKPAGGPPKYYPALLPLRKATEEDVMLRMEREYGIKRAEYKRFIMALEDMIVKLLETHNHIELGALGYVRLEIQTSGADRPELVTEQNVKKATLHLRFSQVIKQGLKQLRFEKASSR</sequence>
<reference evidence="2 3" key="1">
    <citation type="journal article" date="2023" name="Microbiol. Resour. Announc.">
        <title>Complete Genome Sequence of Imperialibacter roseus strain P4T.</title>
        <authorList>
            <person name="Tizabi D.R."/>
            <person name="Bachvaroff T."/>
            <person name="Hill R.T."/>
        </authorList>
    </citation>
    <scope>NUCLEOTIDE SEQUENCE [LARGE SCALE GENOMIC DNA]</scope>
    <source>
        <strain evidence="2 3">P4T</strain>
    </source>
</reference>
<evidence type="ECO:0000259" key="1">
    <source>
        <dbReference type="Pfam" id="PF18291"/>
    </source>
</evidence>
<dbReference type="InterPro" id="IPR041607">
    <property type="entry name" value="HU-HIG"/>
</dbReference>
<organism evidence="2 3">
    <name type="scientific">Imperialibacter roseus</name>
    <dbReference type="NCBI Taxonomy" id="1324217"/>
    <lineage>
        <taxon>Bacteria</taxon>
        <taxon>Pseudomonadati</taxon>
        <taxon>Bacteroidota</taxon>
        <taxon>Cytophagia</taxon>
        <taxon>Cytophagales</taxon>
        <taxon>Flammeovirgaceae</taxon>
        <taxon>Imperialibacter</taxon>
    </lineage>
</organism>
<evidence type="ECO:0000313" key="2">
    <source>
        <dbReference type="EMBL" id="WOK07720.1"/>
    </source>
</evidence>
<gene>
    <name evidence="2" type="ORF">RT717_03665</name>
</gene>
<name>A0ABZ0IUU9_9BACT</name>
<dbReference type="Proteomes" id="UP001302349">
    <property type="component" value="Chromosome"/>
</dbReference>
<dbReference type="Pfam" id="PF18291">
    <property type="entry name" value="HU-HIG"/>
    <property type="match status" value="1"/>
</dbReference>
<dbReference type="EMBL" id="CP136051">
    <property type="protein sequence ID" value="WOK07720.1"/>
    <property type="molecule type" value="Genomic_DNA"/>
</dbReference>
<protein>
    <recommendedName>
        <fullName evidence="1">HU domain-containing protein</fullName>
    </recommendedName>
</protein>
<feature type="domain" description="HU" evidence="1">
    <location>
        <begin position="9"/>
        <end position="127"/>
    </location>
</feature>
<proteinExistence type="predicted"/>
<keyword evidence="3" id="KW-1185">Reference proteome</keyword>